<gene>
    <name evidence="3" type="ORF">CCAM_LOCUS43440</name>
</gene>
<dbReference type="InterPro" id="IPR005162">
    <property type="entry name" value="Retrotrans_gag_dom"/>
</dbReference>
<dbReference type="Gene3D" id="2.40.70.10">
    <property type="entry name" value="Acid Proteases"/>
    <property type="match status" value="1"/>
</dbReference>
<feature type="compositionally biased region" description="Basic and acidic residues" evidence="1">
    <location>
        <begin position="176"/>
        <end position="191"/>
    </location>
</feature>
<feature type="region of interest" description="Disordered" evidence="1">
    <location>
        <begin position="386"/>
        <end position="433"/>
    </location>
</feature>
<feature type="region of interest" description="Disordered" evidence="1">
    <location>
        <begin position="139"/>
        <end position="209"/>
    </location>
</feature>
<feature type="region of interest" description="Disordered" evidence="1">
    <location>
        <begin position="1"/>
        <end position="31"/>
    </location>
</feature>
<dbReference type="PANTHER" id="PTHR33223:SF10">
    <property type="entry name" value="AMINOTRANSFERASE-LIKE PLANT MOBILE DOMAIN-CONTAINING PROTEIN"/>
    <property type="match status" value="1"/>
</dbReference>
<evidence type="ECO:0000256" key="1">
    <source>
        <dbReference type="SAM" id="MobiDB-lite"/>
    </source>
</evidence>
<dbReference type="OrthoDB" id="912280at2759"/>
<feature type="compositionally biased region" description="Basic residues" evidence="1">
    <location>
        <begin position="86"/>
        <end position="99"/>
    </location>
</feature>
<dbReference type="EMBL" id="OOIL02006783">
    <property type="protein sequence ID" value="VFR01665.1"/>
    <property type="molecule type" value="Genomic_DNA"/>
</dbReference>
<dbReference type="CDD" id="cd00303">
    <property type="entry name" value="retropepsin_like"/>
    <property type="match status" value="1"/>
</dbReference>
<name>A0A484NP84_9ASTE</name>
<feature type="domain" description="Retrotransposon gag" evidence="2">
    <location>
        <begin position="293"/>
        <end position="381"/>
    </location>
</feature>
<keyword evidence="4" id="KW-1185">Reference proteome</keyword>
<feature type="region of interest" description="Disordered" evidence="1">
    <location>
        <begin position="491"/>
        <end position="510"/>
    </location>
</feature>
<sequence length="837" mass="92643">MVQTRSNVPTTSHVVGEENAPGSGNGTGGIGSTPDAVQALFGLGVSAEQLQAAVAALSAMGGNVPGAGGGKAPPGLHAEHAATSQHKGKKTRRSKRRPGKAPVFEEVIVEDIPEGEDDESSECRVSAFKRLGGEETRVSAFDRLDHGPGGHPGDLRRQITEGRRRHAEESATSDARSARPERSGERQDERTQRRHSPTRTEKTKASDQGVSRIAREIAELKRRVETRAPYSQPILRTVIPFTPRVMSVPLPANFRPWQIKAYNGTTDPQDHLFKFYASMEAAAVPDEVKCRCFLATLEGFACDWFNRLLKGTIDDWDTLAEKFLTHFAANRRQRLPYSHLLNICIRKGEKIRDFITRWEKEARDVHGADDQALVAMFQAALPRGEEFDDAPDSEAAPTKRAPADSEEIAKKRKKKKDHSVGSRTPSAGVYSVGAPAGMGRELALSPLPHVETYAVSSGAKYCEYHRNNTHNTKECFTLQKEMQRLIARGPAPRVDGAAPSRGPPEGRTWRKPTEPVAVAMQARNPEKRHIGRECDDLDEDEAQGYPVGFIHGGNIGGDSAAQRKRWKHMAFVAKVQQAPTPKLRRRQQIQFTEKDLPDTPSRHRDALVVKMEINNAIVHRTLVDTGSSVNIMYEKTFQDLGLDRKDLRPFPTPSGIGVARGDQKLARSCYVRITKKLPRDETLVVHAQEEMRKLEARPKAEPAEEVEEVPLDPRAPERKVKVGASLTGSQRKRLVDVLSAYRVIFAWGPGDMPGVDPKVICHRLAVNPEARPVKQKKRFLSSERREFVSKEVATLQSIGHIREEPERAFAHVQVGGVSWSFPDRIQAKASDQGPSAS</sequence>
<dbReference type="AlphaFoldDB" id="A0A484NP84"/>
<feature type="compositionally biased region" description="Basic and acidic residues" evidence="1">
    <location>
        <begin position="139"/>
        <end position="169"/>
    </location>
</feature>
<feature type="region of interest" description="Disordered" evidence="1">
    <location>
        <begin position="66"/>
        <end position="104"/>
    </location>
</feature>
<dbReference type="InterPro" id="IPR021109">
    <property type="entry name" value="Peptidase_aspartic_dom_sf"/>
</dbReference>
<accession>A0A484NP84</accession>
<reference evidence="3 4" key="1">
    <citation type="submission" date="2018-04" db="EMBL/GenBank/DDBJ databases">
        <authorList>
            <person name="Vogel A."/>
        </authorList>
    </citation>
    <scope>NUCLEOTIDE SEQUENCE [LARGE SCALE GENOMIC DNA]</scope>
</reference>
<feature type="compositionally biased region" description="Polar residues" evidence="1">
    <location>
        <begin position="1"/>
        <end position="13"/>
    </location>
</feature>
<organism evidence="3 4">
    <name type="scientific">Cuscuta campestris</name>
    <dbReference type="NCBI Taxonomy" id="132261"/>
    <lineage>
        <taxon>Eukaryota</taxon>
        <taxon>Viridiplantae</taxon>
        <taxon>Streptophyta</taxon>
        <taxon>Embryophyta</taxon>
        <taxon>Tracheophyta</taxon>
        <taxon>Spermatophyta</taxon>
        <taxon>Magnoliopsida</taxon>
        <taxon>eudicotyledons</taxon>
        <taxon>Gunneridae</taxon>
        <taxon>Pentapetalae</taxon>
        <taxon>asterids</taxon>
        <taxon>lamiids</taxon>
        <taxon>Solanales</taxon>
        <taxon>Convolvulaceae</taxon>
        <taxon>Cuscuteae</taxon>
        <taxon>Cuscuta</taxon>
        <taxon>Cuscuta subgen. Grammica</taxon>
        <taxon>Cuscuta sect. Cleistogrammica</taxon>
    </lineage>
</organism>
<dbReference type="Pfam" id="PF03732">
    <property type="entry name" value="Retrotrans_gag"/>
    <property type="match status" value="1"/>
</dbReference>
<evidence type="ECO:0000313" key="4">
    <source>
        <dbReference type="Proteomes" id="UP000595140"/>
    </source>
</evidence>
<dbReference type="Proteomes" id="UP000595140">
    <property type="component" value="Unassembled WGS sequence"/>
</dbReference>
<evidence type="ECO:0000259" key="2">
    <source>
        <dbReference type="Pfam" id="PF03732"/>
    </source>
</evidence>
<dbReference type="PANTHER" id="PTHR33223">
    <property type="entry name" value="CCHC-TYPE DOMAIN-CONTAINING PROTEIN"/>
    <property type="match status" value="1"/>
</dbReference>
<evidence type="ECO:0000313" key="3">
    <source>
        <dbReference type="EMBL" id="VFR01665.1"/>
    </source>
</evidence>
<proteinExistence type="predicted"/>
<protein>
    <recommendedName>
        <fullName evidence="2">Retrotransposon gag domain-containing protein</fullName>
    </recommendedName>
</protein>